<evidence type="ECO:0000313" key="3">
    <source>
        <dbReference type="Proteomes" id="UP000007014"/>
    </source>
</evidence>
<feature type="compositionally biased region" description="Basic and acidic residues" evidence="1">
    <location>
        <begin position="331"/>
        <end position="342"/>
    </location>
</feature>
<dbReference type="AlphaFoldDB" id="M1UR54"/>
<evidence type="ECO:0000313" key="2">
    <source>
        <dbReference type="EMBL" id="BAM80071.1"/>
    </source>
</evidence>
<accession>M1UR54</accession>
<dbReference type="OMA" id="PLIRMEN"/>
<keyword evidence="3" id="KW-1185">Reference proteome</keyword>
<dbReference type="HOGENOM" id="CLU_812234_0_0_1"/>
<dbReference type="GeneID" id="16993685"/>
<name>M1UR54_CYAM1</name>
<reference evidence="2 3" key="2">
    <citation type="journal article" date="2007" name="BMC Biol.">
        <title>A 100%-complete sequence reveals unusually simple genomic features in the hot-spring red alga Cyanidioschyzon merolae.</title>
        <authorList>
            <person name="Nozaki H."/>
            <person name="Takano H."/>
            <person name="Misumi O."/>
            <person name="Terasawa K."/>
            <person name="Matsuzaki M."/>
            <person name="Maruyama S."/>
            <person name="Nishida K."/>
            <person name="Yagisawa F."/>
            <person name="Yoshida Y."/>
            <person name="Fujiwara T."/>
            <person name="Takio S."/>
            <person name="Tamura K."/>
            <person name="Chung S.J."/>
            <person name="Nakamura S."/>
            <person name="Kuroiwa H."/>
            <person name="Tanaka K."/>
            <person name="Sato N."/>
            <person name="Kuroiwa T."/>
        </authorList>
    </citation>
    <scope>NUCLEOTIDE SEQUENCE [LARGE SCALE GENOMIC DNA]</scope>
    <source>
        <strain evidence="2 3">10D</strain>
    </source>
</reference>
<proteinExistence type="predicted"/>
<dbReference type="RefSeq" id="XP_005536357.1">
    <property type="nucleotide sequence ID" value="XM_005536300.1"/>
</dbReference>
<feature type="region of interest" description="Disordered" evidence="1">
    <location>
        <begin position="308"/>
        <end position="342"/>
    </location>
</feature>
<evidence type="ECO:0000256" key="1">
    <source>
        <dbReference type="SAM" id="MobiDB-lite"/>
    </source>
</evidence>
<gene>
    <name evidence="2" type="ORF">CYME_CMI199C</name>
</gene>
<reference evidence="2 3" key="1">
    <citation type="journal article" date="2004" name="Nature">
        <title>Genome sequence of the ultrasmall unicellular red alga Cyanidioschyzon merolae 10D.</title>
        <authorList>
            <person name="Matsuzaki M."/>
            <person name="Misumi O."/>
            <person name="Shin-i T."/>
            <person name="Maruyama S."/>
            <person name="Takahara M."/>
            <person name="Miyagishima S."/>
            <person name="Mori T."/>
            <person name="Nishida K."/>
            <person name="Yagisawa F."/>
            <person name="Nishida K."/>
            <person name="Yoshida Y."/>
            <person name="Nishimura Y."/>
            <person name="Nakao S."/>
            <person name="Kobayashi T."/>
            <person name="Momoyama Y."/>
            <person name="Higashiyama T."/>
            <person name="Minoda A."/>
            <person name="Sano M."/>
            <person name="Nomoto H."/>
            <person name="Oishi K."/>
            <person name="Hayashi H."/>
            <person name="Ohta F."/>
            <person name="Nishizaka S."/>
            <person name="Haga S."/>
            <person name="Miura S."/>
            <person name="Morishita T."/>
            <person name="Kabeya Y."/>
            <person name="Terasawa K."/>
            <person name="Suzuki Y."/>
            <person name="Ishii Y."/>
            <person name="Asakawa S."/>
            <person name="Takano H."/>
            <person name="Ohta N."/>
            <person name="Kuroiwa H."/>
            <person name="Tanaka K."/>
            <person name="Shimizu N."/>
            <person name="Sugano S."/>
            <person name="Sato N."/>
            <person name="Nozaki H."/>
            <person name="Ogasawara N."/>
            <person name="Kohara Y."/>
            <person name="Kuroiwa T."/>
        </authorList>
    </citation>
    <scope>NUCLEOTIDE SEQUENCE [LARGE SCALE GENOMIC DNA]</scope>
    <source>
        <strain evidence="2 3">10D</strain>
    </source>
</reference>
<dbReference type="GO" id="GO:0005840">
    <property type="term" value="C:ribosome"/>
    <property type="evidence" value="ECO:0007669"/>
    <property type="project" value="UniProtKB-KW"/>
</dbReference>
<dbReference type="KEGG" id="cme:CYME_CMI199C"/>
<keyword evidence="2" id="KW-0687">Ribonucleoprotein</keyword>
<dbReference type="Gramene" id="CMI199CT">
    <property type="protein sequence ID" value="CMI199CT"/>
    <property type="gene ID" value="CMI199C"/>
</dbReference>
<sequence>MAAEIKSGTLLRGRIVAAELPYIRVDFGLKREVPFLPAEVLGEGRVGDEVIMPLIATEDDFQEPVLDYSGQYYKPLLVAERYRLWEPPPDADQEKELDEGKPRFLFGRVASLKRGGFNAKILGIEAFLPRKQSLILVRRDDASSANPFIGSYMPFVLLSTNFFVEGASPAPSAASPSGLVPGPGGRPSLSAYGTKRVRVLPVVSNYASFLYILVELVRNAEKYSLSPDERLAYLRLLARVIWSRNHHVRRFHVTRTMPRVNTLAEGALAAAAEGTLGTEQALDVQTSGAAPAQDFAAAKVVLEKPFSETRGSAVAENTLQSRRKRASMLRELAEKKSSSKKR</sequence>
<dbReference type="EMBL" id="AP006491">
    <property type="protein sequence ID" value="BAM80071.1"/>
    <property type="molecule type" value="Genomic_DNA"/>
</dbReference>
<keyword evidence="2" id="KW-0689">Ribosomal protein</keyword>
<dbReference type="OrthoDB" id="4761at2759"/>
<dbReference type="Proteomes" id="UP000007014">
    <property type="component" value="Chromosome 9"/>
</dbReference>
<organism evidence="2 3">
    <name type="scientific">Cyanidioschyzon merolae (strain NIES-3377 / 10D)</name>
    <name type="common">Unicellular red alga</name>
    <dbReference type="NCBI Taxonomy" id="280699"/>
    <lineage>
        <taxon>Eukaryota</taxon>
        <taxon>Rhodophyta</taxon>
        <taxon>Bangiophyceae</taxon>
        <taxon>Cyanidiales</taxon>
        <taxon>Cyanidiaceae</taxon>
        <taxon>Cyanidioschyzon</taxon>
    </lineage>
</organism>
<protein>
    <submittedName>
        <fullName evidence="2">Similar to ribosomal protein S1</fullName>
    </submittedName>
</protein>